<dbReference type="EMBL" id="JACHMY010000001">
    <property type="protein sequence ID" value="MBB5841655.1"/>
    <property type="molecule type" value="Genomic_DNA"/>
</dbReference>
<dbReference type="AlphaFoldDB" id="A0A7W9JGS0"/>
<feature type="domain" description="Periplasmic binding protein" evidence="4">
    <location>
        <begin position="78"/>
        <end position="322"/>
    </location>
</feature>
<gene>
    <name evidence="5" type="ORF">HDA39_008389</name>
</gene>
<evidence type="ECO:0000313" key="6">
    <source>
        <dbReference type="Proteomes" id="UP000549971"/>
    </source>
</evidence>
<dbReference type="GO" id="GO:0030246">
    <property type="term" value="F:carbohydrate binding"/>
    <property type="evidence" value="ECO:0007669"/>
    <property type="project" value="TreeGrafter"/>
</dbReference>
<dbReference type="InterPro" id="IPR025997">
    <property type="entry name" value="SBP_2_dom"/>
</dbReference>
<evidence type="ECO:0000259" key="4">
    <source>
        <dbReference type="Pfam" id="PF13407"/>
    </source>
</evidence>
<evidence type="ECO:0000256" key="3">
    <source>
        <dbReference type="SAM" id="SignalP"/>
    </source>
</evidence>
<dbReference type="Pfam" id="PF13407">
    <property type="entry name" value="Peripla_BP_4"/>
    <property type="match status" value="1"/>
</dbReference>
<evidence type="ECO:0000256" key="2">
    <source>
        <dbReference type="ARBA" id="ARBA00007639"/>
    </source>
</evidence>
<sequence length="374" mass="38588">MPRIAVAKSGVVLLAVATLLLPACSKAGEDAPAASRTMPELQGSVDFNDAPLQQVEEKITTALQGKDLSKVRVAMVINNPSAFWTEGQKGMQNAAAKLGVQATFQAPTGGDLNQQLSILDTLRSDKIDGYSLSAVDPSAVKGPVNAALKAGIGVVAIDSALSGTSSPVIYLGTPNTEAGRQAGEAMKTLLGGKGEVAILTGSLTASNAVQRVAGFKQALEGTDIKIVDTLNDDADPAKALSNAQTALQANPGLSGMYTVWSYDGPAAGQAIKAAGKSGSVVVVADDAEPKTVEFVREGVIQAMILQRPYQQGYMGVYLLTAMKVLGEDATRQLLQPFLADQDGASTLSSGIGLVTKANLDQYLGDLQQLGVSTK</sequence>
<proteinExistence type="inferred from homology"/>
<comment type="subcellular location">
    <subcellularLocation>
        <location evidence="1">Cell envelope</location>
    </subcellularLocation>
</comment>
<dbReference type="RefSeq" id="WP_184805277.1">
    <property type="nucleotide sequence ID" value="NZ_JACHMY010000001.1"/>
</dbReference>
<reference evidence="5 6" key="1">
    <citation type="submission" date="2020-08" db="EMBL/GenBank/DDBJ databases">
        <title>Sequencing the genomes of 1000 actinobacteria strains.</title>
        <authorList>
            <person name="Klenk H.-P."/>
        </authorList>
    </citation>
    <scope>NUCLEOTIDE SEQUENCE [LARGE SCALE GENOMIC DNA]</scope>
    <source>
        <strain evidence="5 6">DSM 28967</strain>
    </source>
</reference>
<protein>
    <submittedName>
        <fullName evidence="5">Ribose transport system substrate-binding protein</fullName>
    </submittedName>
</protein>
<accession>A0A7W9JGS0</accession>
<keyword evidence="6" id="KW-1185">Reference proteome</keyword>
<feature type="chain" id="PRO_5038875733" evidence="3">
    <location>
        <begin position="28"/>
        <end position="374"/>
    </location>
</feature>
<organism evidence="5 6">
    <name type="scientific">Kribbella italica</name>
    <dbReference type="NCBI Taxonomy" id="1540520"/>
    <lineage>
        <taxon>Bacteria</taxon>
        <taxon>Bacillati</taxon>
        <taxon>Actinomycetota</taxon>
        <taxon>Actinomycetes</taxon>
        <taxon>Propionibacteriales</taxon>
        <taxon>Kribbellaceae</taxon>
        <taxon>Kribbella</taxon>
    </lineage>
</organism>
<dbReference type="InterPro" id="IPR050555">
    <property type="entry name" value="Bact_Solute-Bind_Prot2"/>
</dbReference>
<comment type="similarity">
    <text evidence="2">Belongs to the bacterial solute-binding protein 2 family.</text>
</comment>
<evidence type="ECO:0000256" key="1">
    <source>
        <dbReference type="ARBA" id="ARBA00004196"/>
    </source>
</evidence>
<dbReference type="PANTHER" id="PTHR30036:SF7">
    <property type="entry name" value="ABC TRANSPORTER PERIPLASMIC-BINDING PROTEIN YPHF"/>
    <property type="match status" value="1"/>
</dbReference>
<dbReference type="SUPFAM" id="SSF53822">
    <property type="entry name" value="Periplasmic binding protein-like I"/>
    <property type="match status" value="1"/>
</dbReference>
<feature type="signal peptide" evidence="3">
    <location>
        <begin position="1"/>
        <end position="27"/>
    </location>
</feature>
<dbReference type="GO" id="GO:0030288">
    <property type="term" value="C:outer membrane-bounded periplasmic space"/>
    <property type="evidence" value="ECO:0007669"/>
    <property type="project" value="TreeGrafter"/>
</dbReference>
<dbReference type="Gene3D" id="3.40.50.2300">
    <property type="match status" value="2"/>
</dbReference>
<comment type="caution">
    <text evidence="5">The sequence shown here is derived from an EMBL/GenBank/DDBJ whole genome shotgun (WGS) entry which is preliminary data.</text>
</comment>
<evidence type="ECO:0000313" key="5">
    <source>
        <dbReference type="EMBL" id="MBB5841655.1"/>
    </source>
</evidence>
<dbReference type="Proteomes" id="UP000549971">
    <property type="component" value="Unassembled WGS sequence"/>
</dbReference>
<keyword evidence="3" id="KW-0732">Signal</keyword>
<name>A0A7W9JGS0_9ACTN</name>
<dbReference type="PANTHER" id="PTHR30036">
    <property type="entry name" value="D-XYLOSE-BINDING PERIPLASMIC PROTEIN"/>
    <property type="match status" value="1"/>
</dbReference>
<dbReference type="InterPro" id="IPR028082">
    <property type="entry name" value="Peripla_BP_I"/>
</dbReference>